<evidence type="ECO:0000313" key="3">
    <source>
        <dbReference type="Proteomes" id="UP000255467"/>
    </source>
</evidence>
<keyword evidence="3" id="KW-1185">Reference proteome</keyword>
<feature type="transmembrane region" description="Helical" evidence="1">
    <location>
        <begin position="6"/>
        <end position="29"/>
    </location>
</feature>
<name>A0A379JJV8_9NOCA</name>
<keyword evidence="1" id="KW-1133">Transmembrane helix</keyword>
<proteinExistence type="predicted"/>
<organism evidence="2 3">
    <name type="scientific">Nocardia otitidiscaviarum</name>
    <dbReference type="NCBI Taxonomy" id="1823"/>
    <lineage>
        <taxon>Bacteria</taxon>
        <taxon>Bacillati</taxon>
        <taxon>Actinomycetota</taxon>
        <taxon>Actinomycetes</taxon>
        <taxon>Mycobacteriales</taxon>
        <taxon>Nocardiaceae</taxon>
        <taxon>Nocardia</taxon>
    </lineage>
</organism>
<keyword evidence="1" id="KW-0812">Transmembrane</keyword>
<gene>
    <name evidence="2" type="ORF">NCTC1934_06031</name>
</gene>
<evidence type="ECO:0008006" key="4">
    <source>
        <dbReference type="Google" id="ProtNLM"/>
    </source>
</evidence>
<evidence type="ECO:0000256" key="1">
    <source>
        <dbReference type="SAM" id="Phobius"/>
    </source>
</evidence>
<protein>
    <recommendedName>
        <fullName evidence="4">Sodium/calcium exchanger membrane region domain-containing protein</fullName>
    </recommendedName>
</protein>
<dbReference type="RefSeq" id="WP_218568320.1">
    <property type="nucleotide sequence ID" value="NZ_UGRY01000005.1"/>
</dbReference>
<sequence>MSFAGWPVAGLLLMLGGCGLVLLTAGVRFTRIVDEIADRTGIGEALAGAVLLGPPRRCRGW</sequence>
<reference evidence="2 3" key="1">
    <citation type="submission" date="2018-06" db="EMBL/GenBank/DDBJ databases">
        <authorList>
            <consortium name="Pathogen Informatics"/>
            <person name="Doyle S."/>
        </authorList>
    </citation>
    <scope>NUCLEOTIDE SEQUENCE [LARGE SCALE GENOMIC DNA]</scope>
    <source>
        <strain evidence="2 3">NCTC1934</strain>
    </source>
</reference>
<dbReference type="AlphaFoldDB" id="A0A379JJV8"/>
<dbReference type="EMBL" id="UGRY01000005">
    <property type="protein sequence ID" value="SUD48694.1"/>
    <property type="molecule type" value="Genomic_DNA"/>
</dbReference>
<keyword evidence="1" id="KW-0472">Membrane</keyword>
<evidence type="ECO:0000313" key="2">
    <source>
        <dbReference type="EMBL" id="SUD48694.1"/>
    </source>
</evidence>
<accession>A0A379JJV8</accession>
<dbReference type="Proteomes" id="UP000255467">
    <property type="component" value="Unassembled WGS sequence"/>
</dbReference>